<dbReference type="PROSITE" id="PS00521">
    <property type="entry name" value="P5CR"/>
    <property type="match status" value="1"/>
</dbReference>
<proteinExistence type="inferred from homology"/>
<comment type="catalytic activity">
    <reaction evidence="4">
        <text>L-proline + NADP(+) = (S)-1-pyrroline-5-carboxylate + NADPH + 2 H(+)</text>
        <dbReference type="Rhea" id="RHEA:14109"/>
        <dbReference type="ChEBI" id="CHEBI:15378"/>
        <dbReference type="ChEBI" id="CHEBI:17388"/>
        <dbReference type="ChEBI" id="CHEBI:57783"/>
        <dbReference type="ChEBI" id="CHEBI:58349"/>
        <dbReference type="ChEBI" id="CHEBI:60039"/>
        <dbReference type="EC" id="1.5.1.2"/>
    </reaction>
</comment>
<evidence type="ECO:0000313" key="5">
    <source>
        <dbReference type="EMBL" id="AKM10750.1"/>
    </source>
</evidence>
<keyword evidence="2 4" id="KW-0521">NADP</keyword>
<dbReference type="InterPro" id="IPR053790">
    <property type="entry name" value="P5CR-like_CS"/>
</dbReference>
<dbReference type="KEGG" id="cna:AB433_13490"/>
<keyword evidence="6" id="KW-1185">Reference proteome</keyword>
<keyword evidence="4" id="KW-0028">Amino-acid biosynthesis</keyword>
<dbReference type="PANTHER" id="PTHR11645">
    <property type="entry name" value="PYRROLINE-5-CARBOXYLATE REDUCTASE"/>
    <property type="match status" value="1"/>
</dbReference>
<dbReference type="AlphaFoldDB" id="A0A0G3XGT9"/>
<dbReference type="UniPathway" id="UPA00098">
    <property type="reaction ID" value="UER00361"/>
</dbReference>
<comment type="subcellular location">
    <subcellularLocation>
        <location evidence="4">Cytoplasm</location>
    </subcellularLocation>
</comment>
<comment type="catalytic activity">
    <reaction evidence="4">
        <text>L-proline + NAD(+) = (S)-1-pyrroline-5-carboxylate + NADH + 2 H(+)</text>
        <dbReference type="Rhea" id="RHEA:14105"/>
        <dbReference type="ChEBI" id="CHEBI:15378"/>
        <dbReference type="ChEBI" id="CHEBI:17388"/>
        <dbReference type="ChEBI" id="CHEBI:57540"/>
        <dbReference type="ChEBI" id="CHEBI:57945"/>
        <dbReference type="ChEBI" id="CHEBI:60039"/>
        <dbReference type="EC" id="1.5.1.2"/>
    </reaction>
</comment>
<dbReference type="GO" id="GO:0004735">
    <property type="term" value="F:pyrroline-5-carboxylate reductase activity"/>
    <property type="evidence" value="ECO:0007669"/>
    <property type="project" value="UniProtKB-UniRule"/>
</dbReference>
<evidence type="ECO:0000256" key="4">
    <source>
        <dbReference type="HAMAP-Rule" id="MF_01925"/>
    </source>
</evidence>
<dbReference type="InterPro" id="IPR008927">
    <property type="entry name" value="6-PGluconate_DH-like_C_sf"/>
</dbReference>
<dbReference type="SUPFAM" id="SSF51735">
    <property type="entry name" value="NAD(P)-binding Rossmann-fold domains"/>
    <property type="match status" value="1"/>
</dbReference>
<comment type="similarity">
    <text evidence="1 4">Belongs to the pyrroline-5-carboxylate reductase family.</text>
</comment>
<keyword evidence="4" id="KW-0641">Proline biosynthesis</keyword>
<dbReference type="Gene3D" id="3.40.50.720">
    <property type="entry name" value="NAD(P)-binding Rossmann-like Domain"/>
    <property type="match status" value="1"/>
</dbReference>
<protein>
    <recommendedName>
        <fullName evidence="4">Pyrroline-5-carboxylate reductase</fullName>
        <shortName evidence="4">P5C reductase</shortName>
        <shortName evidence="4">P5CR</shortName>
        <ecNumber evidence="4">1.5.1.2</ecNumber>
    </recommendedName>
    <alternativeName>
        <fullName evidence="4">PCA reductase</fullName>
    </alternativeName>
</protein>
<reference evidence="5 6" key="1">
    <citation type="submission" date="2015-06" db="EMBL/GenBank/DDBJ databases">
        <authorList>
            <person name="Zeng Y."/>
            <person name="Huang Y."/>
        </authorList>
    </citation>
    <scope>NUCLEOTIDE SEQUENCE [LARGE SCALE GENOMIC DNA]</scope>
    <source>
        <strain evidence="5 6">PQ-2</strain>
    </source>
</reference>
<dbReference type="PANTHER" id="PTHR11645:SF0">
    <property type="entry name" value="PYRROLINE-5-CARBOXYLATE REDUCTASE 3"/>
    <property type="match status" value="1"/>
</dbReference>
<comment type="function">
    <text evidence="4">Catalyzes the reduction of 1-pyrroline-5-carboxylate (PCA) to L-proline.</text>
</comment>
<accession>A0A0G3XGT9</accession>
<dbReference type="STRING" id="1348774.AB433_13490"/>
<sequence length="268" mass="27578">MTLPRKMLLIGCGNMGGAMLAGWLRGGVAPETFTVVDPYLETVADGVTLLREVPEGEFDAVQLAIKPQGLADAVPGIEPVMGPNTVLLSLLAGVEWETLAQRFPRAGGIVRIMPNLSAALGKSPIALAGEGLSDAQTAMVEALTAPLGQGEWIDEGHFDLVTALAGSGPAFVYRFIDALGAAATSLGLPEEQAQRLALATVEGASALAAQSDVSPGDLARRVASPGGTTQAGLDTLDANNRLLDLITDTLRAAARRGAEMAEEARRGG</sequence>
<dbReference type="RefSeq" id="WP_047821685.1">
    <property type="nucleotide sequence ID" value="NZ_CP011770.1"/>
</dbReference>
<evidence type="ECO:0000256" key="3">
    <source>
        <dbReference type="ARBA" id="ARBA00023002"/>
    </source>
</evidence>
<dbReference type="PATRIC" id="fig|1348774.3.peg.2837"/>
<dbReference type="GO" id="GO:0005737">
    <property type="term" value="C:cytoplasm"/>
    <property type="evidence" value="ECO:0007669"/>
    <property type="project" value="UniProtKB-SubCell"/>
</dbReference>
<evidence type="ECO:0000256" key="2">
    <source>
        <dbReference type="ARBA" id="ARBA00022857"/>
    </source>
</evidence>
<dbReference type="OrthoDB" id="9805754at2"/>
<keyword evidence="4" id="KW-0963">Cytoplasm</keyword>
<dbReference type="Proteomes" id="UP000035287">
    <property type="component" value="Chromosome"/>
</dbReference>
<dbReference type="GO" id="GO:0055129">
    <property type="term" value="P:L-proline biosynthetic process"/>
    <property type="evidence" value="ECO:0007669"/>
    <property type="project" value="UniProtKB-UniRule"/>
</dbReference>
<dbReference type="EMBL" id="CP011770">
    <property type="protein sequence ID" value="AKM10750.1"/>
    <property type="molecule type" value="Genomic_DNA"/>
</dbReference>
<dbReference type="HAMAP" id="MF_01925">
    <property type="entry name" value="P5C_reductase"/>
    <property type="match status" value="1"/>
</dbReference>
<dbReference type="FunFam" id="1.10.3730.10:FF:000001">
    <property type="entry name" value="Pyrroline-5-carboxylate reductase"/>
    <property type="match status" value="1"/>
</dbReference>
<dbReference type="Gene3D" id="1.10.3730.10">
    <property type="entry name" value="ProC C-terminal domain-like"/>
    <property type="match status" value="1"/>
</dbReference>
<dbReference type="PIRSF" id="PIRSF000193">
    <property type="entry name" value="Pyrrol-5-carb_rd"/>
    <property type="match status" value="1"/>
</dbReference>
<dbReference type="EC" id="1.5.1.2" evidence="4"/>
<organism evidence="5 6">
    <name type="scientific">Croceicoccus naphthovorans</name>
    <dbReference type="NCBI Taxonomy" id="1348774"/>
    <lineage>
        <taxon>Bacteria</taxon>
        <taxon>Pseudomonadati</taxon>
        <taxon>Pseudomonadota</taxon>
        <taxon>Alphaproteobacteria</taxon>
        <taxon>Sphingomonadales</taxon>
        <taxon>Erythrobacteraceae</taxon>
        <taxon>Croceicoccus</taxon>
    </lineage>
</organism>
<dbReference type="InterPro" id="IPR029036">
    <property type="entry name" value="P5CR_dimer"/>
</dbReference>
<evidence type="ECO:0000313" key="6">
    <source>
        <dbReference type="Proteomes" id="UP000035287"/>
    </source>
</evidence>
<gene>
    <name evidence="4" type="primary">proC</name>
    <name evidence="5" type="ORF">AB433_13490</name>
</gene>
<dbReference type="InterPro" id="IPR000304">
    <property type="entry name" value="Pyrroline-COOH_reductase"/>
</dbReference>
<dbReference type="Pfam" id="PF14748">
    <property type="entry name" value="P5CR_dimer"/>
    <property type="match status" value="1"/>
</dbReference>
<evidence type="ECO:0000256" key="1">
    <source>
        <dbReference type="ARBA" id="ARBA00005525"/>
    </source>
</evidence>
<dbReference type="InterPro" id="IPR036291">
    <property type="entry name" value="NAD(P)-bd_dom_sf"/>
</dbReference>
<dbReference type="SUPFAM" id="SSF48179">
    <property type="entry name" value="6-phosphogluconate dehydrogenase C-terminal domain-like"/>
    <property type="match status" value="1"/>
</dbReference>
<comment type="pathway">
    <text evidence="4">Amino-acid biosynthesis; L-proline biosynthesis; L-proline from L-glutamate 5-semialdehyde: step 1/1.</text>
</comment>
<name>A0A0G3XGT9_9SPHN</name>
<keyword evidence="3 4" id="KW-0560">Oxidoreductase</keyword>